<reference evidence="2 3" key="1">
    <citation type="submission" date="2015-08" db="EMBL/GenBank/DDBJ databases">
        <title>Ancestral chromatin configuration constrains chromatin evolution on differentiating sex chromosomes in Drosophila.</title>
        <authorList>
            <person name="Zhou Q."/>
            <person name="Bachtrog D."/>
        </authorList>
    </citation>
    <scope>NUCLEOTIDE SEQUENCE [LARGE SCALE GENOMIC DNA]</scope>
    <source>
        <tissue evidence="2">Whole larvae</tissue>
    </source>
</reference>
<protein>
    <submittedName>
        <fullName evidence="2">CG6403</fullName>
    </submittedName>
</protein>
<dbReference type="AlphaFoldDB" id="A0A0M4EDI3"/>
<dbReference type="EMBL" id="CP012526">
    <property type="protein sequence ID" value="ALC45866.1"/>
    <property type="molecule type" value="Genomic_DNA"/>
</dbReference>
<evidence type="ECO:0000313" key="3">
    <source>
        <dbReference type="Proteomes" id="UP000494163"/>
    </source>
</evidence>
<organism evidence="2 3">
    <name type="scientific">Drosophila busckii</name>
    <name type="common">Fruit fly</name>
    <dbReference type="NCBI Taxonomy" id="30019"/>
    <lineage>
        <taxon>Eukaryota</taxon>
        <taxon>Metazoa</taxon>
        <taxon>Ecdysozoa</taxon>
        <taxon>Arthropoda</taxon>
        <taxon>Hexapoda</taxon>
        <taxon>Insecta</taxon>
        <taxon>Pterygota</taxon>
        <taxon>Neoptera</taxon>
        <taxon>Endopterygota</taxon>
        <taxon>Diptera</taxon>
        <taxon>Brachycera</taxon>
        <taxon>Muscomorpha</taxon>
        <taxon>Ephydroidea</taxon>
        <taxon>Drosophilidae</taxon>
        <taxon>Drosophila</taxon>
    </lineage>
</organism>
<keyword evidence="3" id="KW-1185">Reference proteome</keyword>
<feature type="region of interest" description="Disordered" evidence="1">
    <location>
        <begin position="70"/>
        <end position="95"/>
    </location>
</feature>
<evidence type="ECO:0000313" key="2">
    <source>
        <dbReference type="EMBL" id="ALC45866.1"/>
    </source>
</evidence>
<sequence>MQKHPPRPRTQHVNIPRTYGAIPIRTYTTCALWPTKYRCSYIAHRVVDFSTVSAIWVACPMNIGQPASLPTATLNRSSTSSSSSKLIQRTSLGLR</sequence>
<dbReference type="Proteomes" id="UP000494163">
    <property type="component" value="Chromosome 3R"/>
</dbReference>
<evidence type="ECO:0000256" key="1">
    <source>
        <dbReference type="SAM" id="MobiDB-lite"/>
    </source>
</evidence>
<feature type="compositionally biased region" description="Polar residues" evidence="1">
    <location>
        <begin position="85"/>
        <end position="95"/>
    </location>
</feature>
<gene>
    <name evidence="2" type="ORF">Dbus_chr3Rg616</name>
</gene>
<proteinExistence type="predicted"/>
<accession>A0A0M4EDI3</accession>
<name>A0A0M4EDI3_DROBS</name>